<evidence type="ECO:0000256" key="1">
    <source>
        <dbReference type="ARBA" id="ARBA00011028"/>
    </source>
</evidence>
<evidence type="ECO:0000256" key="3">
    <source>
        <dbReference type="ARBA" id="ARBA00022729"/>
    </source>
</evidence>
<accession>A0A1M7F881</accession>
<evidence type="ECO:0000256" key="2">
    <source>
        <dbReference type="ARBA" id="ARBA00022448"/>
    </source>
</evidence>
<evidence type="ECO:0000313" key="5">
    <source>
        <dbReference type="EMBL" id="SHM00200.1"/>
    </source>
</evidence>
<dbReference type="PRINTS" id="PR00690">
    <property type="entry name" value="ADHESNFAMILY"/>
</dbReference>
<dbReference type="Proteomes" id="UP000184038">
    <property type="component" value="Unassembled WGS sequence"/>
</dbReference>
<proteinExistence type="inferred from homology"/>
<dbReference type="PANTHER" id="PTHR42953">
    <property type="entry name" value="HIGH-AFFINITY ZINC UPTAKE SYSTEM PROTEIN ZNUA-RELATED"/>
    <property type="match status" value="1"/>
</dbReference>
<dbReference type="AlphaFoldDB" id="A0A1M7F881"/>
<sequence length="327" mass="36903">MIMKRKLNKYFIFGIVMLLAMLTLSACKDKNKGKENKADEDKVNVVATIFPEYDFLRQIAGDHINLTMLLKPGAESHSFEPTPKDIKNIEHANLFVYVGGDSDSWVESILESIDTTDTKIVTLMDCVDLVEEETVEGMTSEAEEAGDGEEEVEYDEHVWTSPKNAIVIVQKLCDALCEIDPANKEDYIRNTNDYTKKLENLDQEFKEVVDTAKRKEIIVGDRFPFRYLVEEYGLTYYAAFPGCSTDTEANAATIAFLTDKVKEDAIPVVFHIELSNGKICDSICEETGAKSEQLNAVHNVTKEDFEAGITYLDRMEHNVHVLKEALN</sequence>
<dbReference type="PRINTS" id="PR00691">
    <property type="entry name" value="ADHESINB"/>
</dbReference>
<dbReference type="EMBL" id="FRCP01000005">
    <property type="protein sequence ID" value="SHM00200.1"/>
    <property type="molecule type" value="Genomic_DNA"/>
</dbReference>
<dbReference type="InterPro" id="IPR006129">
    <property type="entry name" value="AdhesinB"/>
</dbReference>
<comment type="similarity">
    <text evidence="1 4">Belongs to the bacterial solute-binding protein 9 family.</text>
</comment>
<keyword evidence="3" id="KW-0732">Signal</keyword>
<gene>
    <name evidence="5" type="ORF">SAMN02746066_00470</name>
</gene>
<keyword evidence="2 4" id="KW-0813">Transport</keyword>
<organism evidence="5 6">
    <name type="scientific">Anaerosporobacter mobilis DSM 15930</name>
    <dbReference type="NCBI Taxonomy" id="1120996"/>
    <lineage>
        <taxon>Bacteria</taxon>
        <taxon>Bacillati</taxon>
        <taxon>Bacillota</taxon>
        <taxon>Clostridia</taxon>
        <taxon>Lachnospirales</taxon>
        <taxon>Lachnospiraceae</taxon>
        <taxon>Anaerosporobacter</taxon>
    </lineage>
</organism>
<name>A0A1M7F881_9FIRM</name>
<dbReference type="PANTHER" id="PTHR42953:SF3">
    <property type="entry name" value="HIGH-AFFINITY ZINC UPTAKE SYSTEM PROTEIN ZNUA"/>
    <property type="match status" value="1"/>
</dbReference>
<dbReference type="InterPro" id="IPR006127">
    <property type="entry name" value="ZnuA-like"/>
</dbReference>
<dbReference type="GO" id="GO:0007155">
    <property type="term" value="P:cell adhesion"/>
    <property type="evidence" value="ECO:0007669"/>
    <property type="project" value="InterPro"/>
</dbReference>
<evidence type="ECO:0000313" key="6">
    <source>
        <dbReference type="Proteomes" id="UP000184038"/>
    </source>
</evidence>
<dbReference type="GO" id="GO:0030001">
    <property type="term" value="P:metal ion transport"/>
    <property type="evidence" value="ECO:0007669"/>
    <property type="project" value="InterPro"/>
</dbReference>
<dbReference type="InterPro" id="IPR006128">
    <property type="entry name" value="Lipoprotein_PsaA-like"/>
</dbReference>
<dbReference type="STRING" id="1120996.SAMN02746066_00470"/>
<keyword evidence="6" id="KW-1185">Reference proteome</keyword>
<dbReference type="PROSITE" id="PS51257">
    <property type="entry name" value="PROKAR_LIPOPROTEIN"/>
    <property type="match status" value="1"/>
</dbReference>
<dbReference type="SUPFAM" id="SSF53807">
    <property type="entry name" value="Helical backbone' metal receptor"/>
    <property type="match status" value="1"/>
</dbReference>
<evidence type="ECO:0000256" key="4">
    <source>
        <dbReference type="RuleBase" id="RU003512"/>
    </source>
</evidence>
<reference evidence="5 6" key="1">
    <citation type="submission" date="2016-11" db="EMBL/GenBank/DDBJ databases">
        <authorList>
            <person name="Jaros S."/>
            <person name="Januszkiewicz K."/>
            <person name="Wedrychowicz H."/>
        </authorList>
    </citation>
    <scope>NUCLEOTIDE SEQUENCE [LARGE SCALE GENOMIC DNA]</scope>
    <source>
        <strain evidence="5 6">DSM 15930</strain>
    </source>
</reference>
<dbReference type="GO" id="GO:0046872">
    <property type="term" value="F:metal ion binding"/>
    <property type="evidence" value="ECO:0007669"/>
    <property type="project" value="InterPro"/>
</dbReference>
<protein>
    <submittedName>
        <fullName evidence="5">Zinc transport system substrate-binding protein</fullName>
    </submittedName>
</protein>
<dbReference type="InterPro" id="IPR050492">
    <property type="entry name" value="Bact_metal-bind_prot9"/>
</dbReference>
<dbReference type="Pfam" id="PF01297">
    <property type="entry name" value="ZnuA"/>
    <property type="match status" value="1"/>
</dbReference>
<dbReference type="Gene3D" id="3.40.50.1980">
    <property type="entry name" value="Nitrogenase molybdenum iron protein domain"/>
    <property type="match status" value="2"/>
</dbReference>